<evidence type="ECO:0000256" key="5">
    <source>
        <dbReference type="RuleBase" id="RU362057"/>
    </source>
</evidence>
<sequence length="468" mass="52805">MESLIATKDKTIHVLMFPWLAHGHISPYFELAKRLSKRNFIIHICSTPANLSSIKHKINKKLDSSIHLVEFHLPTLPELPPCYHTTNGLPSHLMPTLKGAFEMARPNFYRIIASIKPDLLVYDFLQPWAPLVASRLNIPAVEFITSSSTMMAYMFHFFKNPKIEFPFEAIFYRDYEFVHRVNLLASSEKVKKEAFDGIKRSNGIVLVKGFREIEGTYSDYLSTLLGKKVVPVGALVQDPSNEFESSKIIDWLDTKGKKSTIFVSFGSEYFLKQEDLEELAHGLELSNLNFVWVLRFPKGENVILENVLPKGFLDRVGERGLVVEGWAPQAKILGHKSIGGFVSHCGCSSIMESMKFGVPIIAMPMHLDQPLNARLLVQLGVGMEVVRNDFGMLEREDVAAVIRMVVVDGGGEVVRKKAKEMSEKISAKGDEEIDEVVEEFVKLCDTPVLLKKKKSGWFNFAIQILGFN</sequence>
<evidence type="ECO:0000313" key="7">
    <source>
        <dbReference type="EMBL" id="KAL3833090.1"/>
    </source>
</evidence>
<dbReference type="SUPFAM" id="SSF53756">
    <property type="entry name" value="UDP-Glycosyltransferase/glycogen phosphorylase"/>
    <property type="match status" value="1"/>
</dbReference>
<dbReference type="Proteomes" id="UP001634393">
    <property type="component" value="Unassembled WGS sequence"/>
</dbReference>
<protein>
    <recommendedName>
        <fullName evidence="5">Glycosyltransferase</fullName>
        <ecNumber evidence="5">2.4.1.-</ecNumber>
    </recommendedName>
</protein>
<dbReference type="GO" id="GO:0016138">
    <property type="term" value="P:glycoside biosynthetic process"/>
    <property type="evidence" value="ECO:0007669"/>
    <property type="project" value="UniProtKB-ARBA"/>
</dbReference>
<keyword evidence="3 4" id="KW-0808">Transferase</keyword>
<dbReference type="InterPro" id="IPR002213">
    <property type="entry name" value="UDP_glucos_trans"/>
</dbReference>
<reference evidence="7 8" key="1">
    <citation type="submission" date="2024-12" db="EMBL/GenBank/DDBJ databases">
        <title>The unique morphological basis and parallel evolutionary history of personate flowers in Penstemon.</title>
        <authorList>
            <person name="Depatie T.H."/>
            <person name="Wessinger C.A."/>
        </authorList>
    </citation>
    <scope>NUCLEOTIDE SEQUENCE [LARGE SCALE GENOMIC DNA]</scope>
    <source>
        <strain evidence="7">WTNN_2</strain>
        <tissue evidence="7">Leaf</tissue>
    </source>
</reference>
<dbReference type="GO" id="GO:0008194">
    <property type="term" value="F:UDP-glycosyltransferase activity"/>
    <property type="evidence" value="ECO:0007669"/>
    <property type="project" value="UniProtKB-ARBA"/>
</dbReference>
<comment type="caution">
    <text evidence="7">The sequence shown here is derived from an EMBL/GenBank/DDBJ whole genome shotgun (WGS) entry which is preliminary data.</text>
</comment>
<organism evidence="7 8">
    <name type="scientific">Penstemon smallii</name>
    <dbReference type="NCBI Taxonomy" id="265156"/>
    <lineage>
        <taxon>Eukaryota</taxon>
        <taxon>Viridiplantae</taxon>
        <taxon>Streptophyta</taxon>
        <taxon>Embryophyta</taxon>
        <taxon>Tracheophyta</taxon>
        <taxon>Spermatophyta</taxon>
        <taxon>Magnoliopsida</taxon>
        <taxon>eudicotyledons</taxon>
        <taxon>Gunneridae</taxon>
        <taxon>Pentapetalae</taxon>
        <taxon>asterids</taxon>
        <taxon>lamiids</taxon>
        <taxon>Lamiales</taxon>
        <taxon>Plantaginaceae</taxon>
        <taxon>Cheloneae</taxon>
        <taxon>Penstemon</taxon>
    </lineage>
</organism>
<evidence type="ECO:0000256" key="1">
    <source>
        <dbReference type="ARBA" id="ARBA00009995"/>
    </source>
</evidence>
<dbReference type="PANTHER" id="PTHR48044:SF39">
    <property type="entry name" value="GLYCOSYLTRANSFERASE"/>
    <property type="match status" value="1"/>
</dbReference>
<feature type="domain" description="Glycosyltransferase N-terminal" evidence="6">
    <location>
        <begin position="11"/>
        <end position="233"/>
    </location>
</feature>
<dbReference type="Gene3D" id="3.40.50.2000">
    <property type="entry name" value="Glycogen Phosphorylase B"/>
    <property type="match status" value="2"/>
</dbReference>
<dbReference type="EMBL" id="JBJXBP010000004">
    <property type="protein sequence ID" value="KAL3833090.1"/>
    <property type="molecule type" value="Genomic_DNA"/>
</dbReference>
<dbReference type="PANTHER" id="PTHR48044">
    <property type="entry name" value="GLYCOSYLTRANSFERASE"/>
    <property type="match status" value="1"/>
</dbReference>
<keyword evidence="8" id="KW-1185">Reference proteome</keyword>
<dbReference type="InterPro" id="IPR058980">
    <property type="entry name" value="Glyco_transf_N"/>
</dbReference>
<dbReference type="CDD" id="cd03784">
    <property type="entry name" value="GT1_Gtf-like"/>
    <property type="match status" value="1"/>
</dbReference>
<comment type="similarity">
    <text evidence="1 4">Belongs to the UDP-glycosyltransferase family.</text>
</comment>
<name>A0ABD3T817_9LAMI</name>
<dbReference type="Pfam" id="PF00201">
    <property type="entry name" value="UDPGT"/>
    <property type="match status" value="1"/>
</dbReference>
<gene>
    <name evidence="7" type="ORF">ACJIZ3_007826</name>
</gene>
<evidence type="ECO:0000256" key="2">
    <source>
        <dbReference type="ARBA" id="ARBA00022676"/>
    </source>
</evidence>
<dbReference type="PROSITE" id="PS00375">
    <property type="entry name" value="UDPGT"/>
    <property type="match status" value="1"/>
</dbReference>
<evidence type="ECO:0000256" key="4">
    <source>
        <dbReference type="RuleBase" id="RU003718"/>
    </source>
</evidence>
<accession>A0ABD3T817</accession>
<dbReference type="InterPro" id="IPR035595">
    <property type="entry name" value="UDP_glycos_trans_CS"/>
</dbReference>
<evidence type="ECO:0000256" key="3">
    <source>
        <dbReference type="ARBA" id="ARBA00022679"/>
    </source>
</evidence>
<dbReference type="AlphaFoldDB" id="A0ABD3T817"/>
<dbReference type="EC" id="2.4.1.-" evidence="5"/>
<dbReference type="FunFam" id="3.40.50.2000:FF:000060">
    <property type="entry name" value="Glycosyltransferase"/>
    <property type="match status" value="1"/>
</dbReference>
<keyword evidence="2 4" id="KW-0328">Glycosyltransferase</keyword>
<dbReference type="Pfam" id="PF26168">
    <property type="entry name" value="Glyco_transf_N"/>
    <property type="match status" value="1"/>
</dbReference>
<evidence type="ECO:0000313" key="8">
    <source>
        <dbReference type="Proteomes" id="UP001634393"/>
    </source>
</evidence>
<proteinExistence type="inferred from homology"/>
<evidence type="ECO:0000259" key="6">
    <source>
        <dbReference type="Pfam" id="PF26168"/>
    </source>
</evidence>